<dbReference type="OrthoDB" id="2855396at2"/>
<sequence length="178" mass="20672">MKQIEVHEVSDLRSLTKGHVAYFFTDQEQYVSNVVDYVIAGLRQNECTIIVESDRMAPMIVLKLAQKLTASELDQVRFLNNYEFYYAHGDFRINSIPDLLPTLFKGEFDPDMCYRTWAHIEWRDESEVSKLLHSEEQADVIVAEENLLSVCAYDSRRVSGDFRDRLLASHSIHLHDKA</sequence>
<accession>A0A0M0G654</accession>
<gene>
    <name evidence="2" type="ORF">AF331_14905</name>
</gene>
<dbReference type="Pfam" id="PF14417">
    <property type="entry name" value="MEDS"/>
    <property type="match status" value="1"/>
</dbReference>
<name>A0A0M0G654_9BACI</name>
<evidence type="ECO:0000259" key="1">
    <source>
        <dbReference type="Pfam" id="PF14417"/>
    </source>
</evidence>
<organism evidence="2 3">
    <name type="scientific">Rossellomorea marisflavi</name>
    <dbReference type="NCBI Taxonomy" id="189381"/>
    <lineage>
        <taxon>Bacteria</taxon>
        <taxon>Bacillati</taxon>
        <taxon>Bacillota</taxon>
        <taxon>Bacilli</taxon>
        <taxon>Bacillales</taxon>
        <taxon>Bacillaceae</taxon>
        <taxon>Rossellomorea</taxon>
    </lineage>
</organism>
<evidence type="ECO:0000313" key="3">
    <source>
        <dbReference type="Proteomes" id="UP000037405"/>
    </source>
</evidence>
<dbReference type="EMBL" id="LGUE01000004">
    <property type="protein sequence ID" value="KON85248.1"/>
    <property type="molecule type" value="Genomic_DNA"/>
</dbReference>
<evidence type="ECO:0000313" key="2">
    <source>
        <dbReference type="EMBL" id="KON85248.1"/>
    </source>
</evidence>
<dbReference type="Proteomes" id="UP000037405">
    <property type="component" value="Unassembled WGS sequence"/>
</dbReference>
<keyword evidence="3" id="KW-1185">Reference proteome</keyword>
<dbReference type="PATRIC" id="fig|189381.12.peg.3070"/>
<dbReference type="AlphaFoldDB" id="A0A0M0G654"/>
<feature type="domain" description="MEDS" evidence="1">
    <location>
        <begin position="19"/>
        <end position="170"/>
    </location>
</feature>
<dbReference type="RefSeq" id="WP_082346989.1">
    <property type="nucleotide sequence ID" value="NZ_JAMQJB010000011.1"/>
</dbReference>
<dbReference type="InterPro" id="IPR025847">
    <property type="entry name" value="MEDS_domain"/>
</dbReference>
<proteinExistence type="predicted"/>
<comment type="caution">
    <text evidence="2">The sequence shown here is derived from an EMBL/GenBank/DDBJ whole genome shotgun (WGS) entry which is preliminary data.</text>
</comment>
<protein>
    <recommendedName>
        <fullName evidence="1">MEDS domain-containing protein</fullName>
    </recommendedName>
</protein>
<reference evidence="3" key="1">
    <citation type="submission" date="2015-07" db="EMBL/GenBank/DDBJ databases">
        <title>Fjat-14235 jcm11544.</title>
        <authorList>
            <person name="Liu B."/>
            <person name="Wang J."/>
            <person name="Zhu Y."/>
            <person name="Liu G."/>
            <person name="Chen Q."/>
            <person name="Chen Z."/>
            <person name="Lan J."/>
            <person name="Che J."/>
            <person name="Ge C."/>
            <person name="Shi H."/>
            <person name="Pan Z."/>
            <person name="Liu X."/>
        </authorList>
    </citation>
    <scope>NUCLEOTIDE SEQUENCE [LARGE SCALE GENOMIC DNA]</scope>
    <source>
        <strain evidence="3">JCM 11544</strain>
    </source>
</reference>